<evidence type="ECO:0000313" key="2">
    <source>
        <dbReference type="Proteomes" id="UP001055879"/>
    </source>
</evidence>
<evidence type="ECO:0000313" key="1">
    <source>
        <dbReference type="EMBL" id="KAI3771886.1"/>
    </source>
</evidence>
<dbReference type="EMBL" id="CM042047">
    <property type="protein sequence ID" value="KAI3771886.1"/>
    <property type="molecule type" value="Genomic_DNA"/>
</dbReference>
<organism evidence="1 2">
    <name type="scientific">Arctium lappa</name>
    <name type="common">Greater burdock</name>
    <name type="synonym">Lappa major</name>
    <dbReference type="NCBI Taxonomy" id="4217"/>
    <lineage>
        <taxon>Eukaryota</taxon>
        <taxon>Viridiplantae</taxon>
        <taxon>Streptophyta</taxon>
        <taxon>Embryophyta</taxon>
        <taxon>Tracheophyta</taxon>
        <taxon>Spermatophyta</taxon>
        <taxon>Magnoliopsida</taxon>
        <taxon>eudicotyledons</taxon>
        <taxon>Gunneridae</taxon>
        <taxon>Pentapetalae</taxon>
        <taxon>asterids</taxon>
        <taxon>campanulids</taxon>
        <taxon>Asterales</taxon>
        <taxon>Asteraceae</taxon>
        <taxon>Carduoideae</taxon>
        <taxon>Cardueae</taxon>
        <taxon>Arctiinae</taxon>
        <taxon>Arctium</taxon>
    </lineage>
</organism>
<name>A0ACB9FM32_ARCLA</name>
<protein>
    <submittedName>
        <fullName evidence="1">Uncharacterized protein</fullName>
    </submittedName>
</protein>
<dbReference type="Proteomes" id="UP001055879">
    <property type="component" value="Linkage Group LG01"/>
</dbReference>
<sequence length="426" mass="47169">MDADAQGQQNPVYRKQPSSSTYTYFREQAIRVGSQSGNFGGGGHVGPGIFRGASEMKEALEREREKEKIRAEIIAEEMARKRILEAEVRNELMMERQMMAMRSGGGFSSPFMSLSMQPSHSNFESKILHRQPIGLEERIGMSLQEKYHRGGNCFAFRAFEVAPFQRLGGSPKIEKVPTPLPEDTKKEVILLGGESLSGTKRKPAPEVAGDLSKPHSDGSKKKLKEEWSCAVCQVSVTSERGLTEHLQGKKHQSKEAALIAQKSGANFGLGVAPKKPIVKPAKLSLTTVTTSSSEKKSKSRKESRKETSTSLEAKKEDGKKKSEKYKFWCEMCEVGAFSEKVMNHHKEGKKHLTQLVKLLQKGKVEESETNKAVVGDDVKEEVEEKQDDGSSNVVVKQDDDSSSGVEEEKSEVKEVKVDASIYLMGL</sequence>
<gene>
    <name evidence="1" type="ORF">L6452_03057</name>
</gene>
<keyword evidence="2" id="KW-1185">Reference proteome</keyword>
<comment type="caution">
    <text evidence="1">The sequence shown here is derived from an EMBL/GenBank/DDBJ whole genome shotgun (WGS) entry which is preliminary data.</text>
</comment>
<reference evidence="1 2" key="2">
    <citation type="journal article" date="2022" name="Mol. Ecol. Resour.">
        <title>The genomes of chicory, endive, great burdock and yacon provide insights into Asteraceae paleo-polyploidization history and plant inulin production.</title>
        <authorList>
            <person name="Fan W."/>
            <person name="Wang S."/>
            <person name="Wang H."/>
            <person name="Wang A."/>
            <person name="Jiang F."/>
            <person name="Liu H."/>
            <person name="Zhao H."/>
            <person name="Xu D."/>
            <person name="Zhang Y."/>
        </authorList>
    </citation>
    <scope>NUCLEOTIDE SEQUENCE [LARGE SCALE GENOMIC DNA]</scope>
    <source>
        <strain evidence="2">cv. Niubang</strain>
    </source>
</reference>
<accession>A0ACB9FM32</accession>
<proteinExistence type="predicted"/>
<reference evidence="2" key="1">
    <citation type="journal article" date="2022" name="Mol. Ecol. Resour.">
        <title>The genomes of chicory, endive, great burdock and yacon provide insights into Asteraceae palaeo-polyploidization history and plant inulin production.</title>
        <authorList>
            <person name="Fan W."/>
            <person name="Wang S."/>
            <person name="Wang H."/>
            <person name="Wang A."/>
            <person name="Jiang F."/>
            <person name="Liu H."/>
            <person name="Zhao H."/>
            <person name="Xu D."/>
            <person name="Zhang Y."/>
        </authorList>
    </citation>
    <scope>NUCLEOTIDE SEQUENCE [LARGE SCALE GENOMIC DNA]</scope>
    <source>
        <strain evidence="2">cv. Niubang</strain>
    </source>
</reference>